<comment type="subunit">
    <text evidence="2">Interacts transiently with the RNA polymerase catalytic core formed by RpoA, RpoB, RpoC and RpoZ (2 alpha, 1 beta, 1 beta' and 1 omega subunit) to form the RNA polymerase holoenzyme that can initiate transcription.</text>
</comment>
<dbReference type="GO" id="GO:0003677">
    <property type="term" value="F:DNA binding"/>
    <property type="evidence" value="ECO:0007669"/>
    <property type="project" value="InterPro"/>
</dbReference>
<evidence type="ECO:0000256" key="1">
    <source>
        <dbReference type="ARBA" id="ARBA00010641"/>
    </source>
</evidence>
<organism evidence="9 10">
    <name type="scientific">Planobispora siamensis</name>
    <dbReference type="NCBI Taxonomy" id="936338"/>
    <lineage>
        <taxon>Bacteria</taxon>
        <taxon>Bacillati</taxon>
        <taxon>Actinomycetota</taxon>
        <taxon>Actinomycetes</taxon>
        <taxon>Streptosporangiales</taxon>
        <taxon>Streptosporangiaceae</taxon>
        <taxon>Planobispora</taxon>
    </lineage>
</organism>
<reference evidence="9 10" key="1">
    <citation type="submission" date="2021-01" db="EMBL/GenBank/DDBJ databases">
        <title>Whole genome shotgun sequence of Planobispora siamensis NBRC 107568.</title>
        <authorList>
            <person name="Komaki H."/>
            <person name="Tamura T."/>
        </authorList>
    </citation>
    <scope>NUCLEOTIDE SEQUENCE [LARGE SCALE GENOMIC DNA]</scope>
    <source>
        <strain evidence="9 10">NBRC 107568</strain>
    </source>
</reference>
<dbReference type="InterPro" id="IPR013249">
    <property type="entry name" value="RNA_pol_sigma70_r4_t2"/>
</dbReference>
<dbReference type="Pfam" id="PF04542">
    <property type="entry name" value="Sigma70_r2"/>
    <property type="match status" value="1"/>
</dbReference>
<dbReference type="NCBIfam" id="TIGR02937">
    <property type="entry name" value="sigma70-ECF"/>
    <property type="match status" value="1"/>
</dbReference>
<dbReference type="Gene3D" id="3.10.450.50">
    <property type="match status" value="1"/>
</dbReference>
<accession>A0A8J3WMX0</accession>
<dbReference type="Pfam" id="PF08281">
    <property type="entry name" value="Sigma70_r4_2"/>
    <property type="match status" value="1"/>
</dbReference>
<dbReference type="Gene3D" id="1.10.10.10">
    <property type="entry name" value="Winged helix-like DNA-binding domain superfamily/Winged helix DNA-binding domain"/>
    <property type="match status" value="1"/>
</dbReference>
<evidence type="ECO:0000313" key="9">
    <source>
        <dbReference type="EMBL" id="GIH96964.1"/>
    </source>
</evidence>
<protein>
    <submittedName>
        <fullName evidence="9">RNA polymerase sigma factor</fullName>
    </submittedName>
</protein>
<dbReference type="InterPro" id="IPR013325">
    <property type="entry name" value="RNA_pol_sigma_r2"/>
</dbReference>
<dbReference type="InterPro" id="IPR052704">
    <property type="entry name" value="ECF_Sigma-70_Domain"/>
</dbReference>
<dbReference type="InterPro" id="IPR014284">
    <property type="entry name" value="RNA_pol_sigma-70_dom"/>
</dbReference>
<proteinExistence type="inferred from homology"/>
<dbReference type="InterPro" id="IPR036388">
    <property type="entry name" value="WH-like_DNA-bd_sf"/>
</dbReference>
<evidence type="ECO:0000259" key="8">
    <source>
        <dbReference type="Pfam" id="PF08281"/>
    </source>
</evidence>
<dbReference type="InterPro" id="IPR007627">
    <property type="entry name" value="RNA_pol_sigma70_r2"/>
</dbReference>
<dbReference type="NCBIfam" id="NF007214">
    <property type="entry name" value="PRK09636.1"/>
    <property type="match status" value="1"/>
</dbReference>
<dbReference type="PANTHER" id="PTHR30173:SF43">
    <property type="entry name" value="ECF RNA POLYMERASE SIGMA FACTOR SIGI-RELATED"/>
    <property type="match status" value="1"/>
</dbReference>
<evidence type="ECO:0000256" key="3">
    <source>
        <dbReference type="ARBA" id="ARBA00023015"/>
    </source>
</evidence>
<comment type="similarity">
    <text evidence="1">Belongs to the sigma-70 factor family. ECF subfamily.</text>
</comment>
<evidence type="ECO:0000256" key="6">
    <source>
        <dbReference type="SAM" id="MobiDB-lite"/>
    </source>
</evidence>
<name>A0A8J3WMX0_9ACTN</name>
<keyword evidence="10" id="KW-1185">Reference proteome</keyword>
<evidence type="ECO:0000256" key="2">
    <source>
        <dbReference type="ARBA" id="ARBA00011344"/>
    </source>
</evidence>
<dbReference type="AlphaFoldDB" id="A0A8J3WMX0"/>
<keyword evidence="3" id="KW-0805">Transcription regulation</keyword>
<feature type="region of interest" description="Disordered" evidence="6">
    <location>
        <begin position="290"/>
        <end position="313"/>
    </location>
</feature>
<dbReference type="RefSeq" id="WP_204068989.1">
    <property type="nucleotide sequence ID" value="NZ_BOOJ01000075.1"/>
</dbReference>
<dbReference type="InterPro" id="IPR013324">
    <property type="entry name" value="RNA_pol_sigma_r3/r4-like"/>
</dbReference>
<feature type="domain" description="RNA polymerase sigma factor 70 region 4 type 2" evidence="8">
    <location>
        <begin position="115"/>
        <end position="165"/>
    </location>
</feature>
<dbReference type="Gene3D" id="1.10.1740.10">
    <property type="match status" value="1"/>
</dbReference>
<dbReference type="PANTHER" id="PTHR30173">
    <property type="entry name" value="SIGMA 19 FACTOR"/>
    <property type="match status" value="1"/>
</dbReference>
<dbReference type="Proteomes" id="UP000619788">
    <property type="component" value="Unassembled WGS sequence"/>
</dbReference>
<keyword evidence="4" id="KW-0731">Sigma factor</keyword>
<dbReference type="GO" id="GO:0016987">
    <property type="term" value="F:sigma factor activity"/>
    <property type="evidence" value="ECO:0007669"/>
    <property type="project" value="UniProtKB-KW"/>
</dbReference>
<dbReference type="SUPFAM" id="SSF88659">
    <property type="entry name" value="Sigma3 and sigma4 domains of RNA polymerase sigma factors"/>
    <property type="match status" value="1"/>
</dbReference>
<sequence length="313" mass="33497">MTGPGGEREAELSVGYAAARPRLVRVAYAILGTVSEAEDVVSECWFKLVRADRRRRVHDVGAWATVAVARAATDVLRSARLRRETYTGPWLPEPLLAPLPDPADRVAFDESVSFALLVVLESLTPAERTAWVLHDLFGMTFEDVAAAVGRTPAAVRQLAARARKHVGAGAARVDVDRDHHRQVVERFLAAAAGGRLGALVATLHSDAVLTSDGGGEVNAARRPVHGAGRVARFLLGLLGRAEPGQVLTRVTVNGVLGVAVYDGGEVDTVISFTVADGLIRRIDFVRAPGKLRRPEDSPAGGERVRRRRARPAG</sequence>
<evidence type="ECO:0000256" key="4">
    <source>
        <dbReference type="ARBA" id="ARBA00023082"/>
    </source>
</evidence>
<comment type="caution">
    <text evidence="9">The sequence shown here is derived from an EMBL/GenBank/DDBJ whole genome shotgun (WGS) entry which is preliminary data.</text>
</comment>
<feature type="compositionally biased region" description="Basic residues" evidence="6">
    <location>
        <begin position="304"/>
        <end position="313"/>
    </location>
</feature>
<dbReference type="EMBL" id="BOOJ01000075">
    <property type="protein sequence ID" value="GIH96964.1"/>
    <property type="molecule type" value="Genomic_DNA"/>
</dbReference>
<evidence type="ECO:0000256" key="5">
    <source>
        <dbReference type="ARBA" id="ARBA00023163"/>
    </source>
</evidence>
<dbReference type="SUPFAM" id="SSF54427">
    <property type="entry name" value="NTF2-like"/>
    <property type="match status" value="1"/>
</dbReference>
<dbReference type="GO" id="GO:0006352">
    <property type="term" value="P:DNA-templated transcription initiation"/>
    <property type="evidence" value="ECO:0007669"/>
    <property type="project" value="InterPro"/>
</dbReference>
<evidence type="ECO:0000313" key="10">
    <source>
        <dbReference type="Proteomes" id="UP000619788"/>
    </source>
</evidence>
<gene>
    <name evidence="9" type="ORF">Psi01_75940</name>
</gene>
<keyword evidence="5" id="KW-0804">Transcription</keyword>
<dbReference type="InterPro" id="IPR032710">
    <property type="entry name" value="NTF2-like_dom_sf"/>
</dbReference>
<feature type="domain" description="RNA polymerase sigma-70 region 2" evidence="7">
    <location>
        <begin position="17"/>
        <end position="80"/>
    </location>
</feature>
<dbReference type="SUPFAM" id="SSF88946">
    <property type="entry name" value="Sigma2 domain of RNA polymerase sigma factors"/>
    <property type="match status" value="1"/>
</dbReference>
<evidence type="ECO:0000259" key="7">
    <source>
        <dbReference type="Pfam" id="PF04542"/>
    </source>
</evidence>